<feature type="transmembrane region" description="Helical" evidence="1">
    <location>
        <begin position="81"/>
        <end position="104"/>
    </location>
</feature>
<keyword evidence="3" id="KW-1185">Reference proteome</keyword>
<protein>
    <submittedName>
        <fullName evidence="2">Putative membrane protein</fullName>
    </submittedName>
</protein>
<dbReference type="AlphaFoldDB" id="A0A562KHP5"/>
<dbReference type="RefSeq" id="WP_145642550.1">
    <property type="nucleotide sequence ID" value="NZ_CP088014.1"/>
</dbReference>
<proteinExistence type="predicted"/>
<evidence type="ECO:0000313" key="3">
    <source>
        <dbReference type="Proteomes" id="UP000317176"/>
    </source>
</evidence>
<keyword evidence="1" id="KW-0472">Membrane</keyword>
<feature type="transmembrane region" description="Helical" evidence="1">
    <location>
        <begin position="55"/>
        <end position="75"/>
    </location>
</feature>
<dbReference type="Proteomes" id="UP000317176">
    <property type="component" value="Unassembled WGS sequence"/>
</dbReference>
<sequence>MTNEQTHKVHLSPEDQERLRELRTQKPARNLPKLALTPGAMFADRVAETVGSWHFIIIQSVLLGIWIMLNMMAFIKHWDPYPFILPNLVLSFQAAYAAPIIMMSQNRQSEIDRRHAEHDYRINVKAELEIELLHNKIDALREQEILQLLNIIQRLSAHLAPELVAAIEAKAVPDKT</sequence>
<organism evidence="2 3">
    <name type="scientific">Bradyrhizobium daqingense</name>
    <dbReference type="NCBI Taxonomy" id="993502"/>
    <lineage>
        <taxon>Bacteria</taxon>
        <taxon>Pseudomonadati</taxon>
        <taxon>Pseudomonadota</taxon>
        <taxon>Alphaproteobacteria</taxon>
        <taxon>Hyphomicrobiales</taxon>
        <taxon>Nitrobacteraceae</taxon>
        <taxon>Bradyrhizobium</taxon>
    </lineage>
</organism>
<keyword evidence="1" id="KW-0812">Transmembrane</keyword>
<keyword evidence="1" id="KW-1133">Transmembrane helix</keyword>
<comment type="caution">
    <text evidence="2">The sequence shown here is derived from an EMBL/GenBank/DDBJ whole genome shotgun (WGS) entry which is preliminary data.</text>
</comment>
<reference evidence="2 3" key="1">
    <citation type="journal article" date="2015" name="Stand. Genomic Sci.">
        <title>Genomic Encyclopedia of Bacterial and Archaeal Type Strains, Phase III: the genomes of soil and plant-associated and newly described type strains.</title>
        <authorList>
            <person name="Whitman W.B."/>
            <person name="Woyke T."/>
            <person name="Klenk H.P."/>
            <person name="Zhou Y."/>
            <person name="Lilburn T.G."/>
            <person name="Beck B.J."/>
            <person name="De Vos P."/>
            <person name="Vandamme P."/>
            <person name="Eisen J.A."/>
            <person name="Garrity G."/>
            <person name="Hugenholtz P."/>
            <person name="Kyrpides N.C."/>
        </authorList>
    </citation>
    <scope>NUCLEOTIDE SEQUENCE [LARGE SCALE GENOMIC DNA]</scope>
    <source>
        <strain evidence="2 3">CGMCC 1.10947</strain>
    </source>
</reference>
<dbReference type="PANTHER" id="PTHR41386:SF1">
    <property type="entry name" value="MEMBRANE PROTEIN"/>
    <property type="match status" value="1"/>
</dbReference>
<evidence type="ECO:0000256" key="1">
    <source>
        <dbReference type="SAM" id="Phobius"/>
    </source>
</evidence>
<gene>
    <name evidence="2" type="ORF">IQ17_06727</name>
</gene>
<name>A0A562KHP5_9BRAD</name>
<dbReference type="InterPro" id="IPR010406">
    <property type="entry name" value="DUF1003"/>
</dbReference>
<dbReference type="EMBL" id="VLKL01000034">
    <property type="protein sequence ID" value="TWH94949.1"/>
    <property type="molecule type" value="Genomic_DNA"/>
</dbReference>
<dbReference type="Pfam" id="PF06210">
    <property type="entry name" value="DUF1003"/>
    <property type="match status" value="1"/>
</dbReference>
<dbReference type="PANTHER" id="PTHR41386">
    <property type="entry name" value="INTEGRAL MEMBRANE PROTEIN-RELATED"/>
    <property type="match status" value="1"/>
</dbReference>
<dbReference type="OrthoDB" id="9795736at2"/>
<evidence type="ECO:0000313" key="2">
    <source>
        <dbReference type="EMBL" id="TWH94949.1"/>
    </source>
</evidence>
<accession>A0A562KHP5</accession>